<dbReference type="Proteomes" id="UP000182466">
    <property type="component" value="Unassembled WGS sequence"/>
</dbReference>
<evidence type="ECO:0000313" key="3">
    <source>
        <dbReference type="Proteomes" id="UP000182466"/>
    </source>
</evidence>
<keyword evidence="1" id="KW-0472">Membrane</keyword>
<reference evidence="2 3" key="1">
    <citation type="submission" date="2016-10" db="EMBL/GenBank/DDBJ databases">
        <authorList>
            <person name="de Groot N.N."/>
        </authorList>
    </citation>
    <scope>NUCLEOTIDE SEQUENCE [LARGE SCALE GENOMIC DNA]</scope>
    <source>
        <strain evidence="2 3">CGMCC 1.10959</strain>
    </source>
</reference>
<feature type="transmembrane region" description="Helical" evidence="1">
    <location>
        <begin position="21"/>
        <end position="39"/>
    </location>
</feature>
<evidence type="ECO:0000256" key="1">
    <source>
        <dbReference type="SAM" id="Phobius"/>
    </source>
</evidence>
<protein>
    <submittedName>
        <fullName evidence="2">Uncharacterized protein</fullName>
    </submittedName>
</protein>
<name>A0A1I7DS44_9RHOB</name>
<gene>
    <name evidence="2" type="ORF">SAMN05216236_13323</name>
</gene>
<keyword evidence="1" id="KW-0812">Transmembrane</keyword>
<keyword evidence="3" id="KW-1185">Reference proteome</keyword>
<dbReference type="STRING" id="999627.SAMN05216236_13323"/>
<evidence type="ECO:0000313" key="2">
    <source>
        <dbReference type="EMBL" id="SFU14469.1"/>
    </source>
</evidence>
<organism evidence="2 3">
    <name type="scientific">Sedimentitalea nanhaiensis</name>
    <dbReference type="NCBI Taxonomy" id="999627"/>
    <lineage>
        <taxon>Bacteria</taxon>
        <taxon>Pseudomonadati</taxon>
        <taxon>Pseudomonadota</taxon>
        <taxon>Alphaproteobacteria</taxon>
        <taxon>Rhodobacterales</taxon>
        <taxon>Paracoccaceae</taxon>
        <taxon>Sedimentitalea</taxon>
    </lineage>
</organism>
<accession>A0A1I7DS44</accession>
<proteinExistence type="predicted"/>
<dbReference type="eggNOG" id="ENOG5033CBJ">
    <property type="taxonomic scope" value="Bacteria"/>
</dbReference>
<sequence>MHTLQRSYRGFSLVLELNSDRILFVVTLAAALLAGAFLASI</sequence>
<keyword evidence="1" id="KW-1133">Transmembrane helix</keyword>
<dbReference type="EMBL" id="FPAW01000033">
    <property type="protein sequence ID" value="SFU14469.1"/>
    <property type="molecule type" value="Genomic_DNA"/>
</dbReference>
<dbReference type="RefSeq" id="WP_281171010.1">
    <property type="nucleotide sequence ID" value="NZ_FPAW01000033.1"/>
</dbReference>
<dbReference type="AlphaFoldDB" id="A0A1I7DS44"/>